<dbReference type="PROSITE" id="PS50977">
    <property type="entry name" value="HTH_TETR_2"/>
    <property type="match status" value="1"/>
</dbReference>
<evidence type="ECO:0000256" key="3">
    <source>
        <dbReference type="ARBA" id="ARBA00023163"/>
    </source>
</evidence>
<proteinExistence type="predicted"/>
<evidence type="ECO:0000256" key="2">
    <source>
        <dbReference type="ARBA" id="ARBA00023125"/>
    </source>
</evidence>
<evidence type="ECO:0000313" key="7">
    <source>
        <dbReference type="Proteomes" id="UP000195331"/>
    </source>
</evidence>
<dbReference type="RefSeq" id="WP_087081242.1">
    <property type="nucleotide sequence ID" value="NZ_CP020809.1"/>
</dbReference>
<evidence type="ECO:0000256" key="4">
    <source>
        <dbReference type="PROSITE-ProRule" id="PRU00335"/>
    </source>
</evidence>
<feature type="DNA-binding region" description="H-T-H motif" evidence="4">
    <location>
        <begin position="29"/>
        <end position="48"/>
    </location>
</feature>
<dbReference type="Pfam" id="PF00440">
    <property type="entry name" value="TetR_N"/>
    <property type="match status" value="1"/>
</dbReference>
<evidence type="ECO:0000256" key="1">
    <source>
        <dbReference type="ARBA" id="ARBA00023015"/>
    </source>
</evidence>
<evidence type="ECO:0000313" key="6">
    <source>
        <dbReference type="EMBL" id="ART73229.1"/>
    </source>
</evidence>
<dbReference type="InterPro" id="IPR050109">
    <property type="entry name" value="HTH-type_TetR-like_transc_reg"/>
</dbReference>
<keyword evidence="1" id="KW-0805">Transcription regulation</keyword>
<reference evidence="6 7" key="1">
    <citation type="submission" date="2017-04" db="EMBL/GenBank/DDBJ databases">
        <title>Whole Genome Sequence of 1,4-Dioxane Degrading Bacterium Mycobacterium dioxanotrophicus PH-06.</title>
        <authorList>
            <person name="He Y."/>
        </authorList>
    </citation>
    <scope>NUCLEOTIDE SEQUENCE [LARGE SCALE GENOMIC DNA]</scope>
    <source>
        <strain evidence="6 7">PH-06</strain>
    </source>
</reference>
<keyword evidence="2 4" id="KW-0238">DNA-binding</keyword>
<keyword evidence="3" id="KW-0804">Transcription</keyword>
<organism evidence="6 7">
    <name type="scientific">Mycobacterium dioxanotrophicus</name>
    <dbReference type="NCBI Taxonomy" id="482462"/>
    <lineage>
        <taxon>Bacteria</taxon>
        <taxon>Bacillati</taxon>
        <taxon>Actinomycetota</taxon>
        <taxon>Actinomycetes</taxon>
        <taxon>Mycobacteriales</taxon>
        <taxon>Mycobacteriaceae</taxon>
        <taxon>Mycobacterium</taxon>
    </lineage>
</organism>
<dbReference type="Pfam" id="PF17940">
    <property type="entry name" value="TetR_C_31"/>
    <property type="match status" value="1"/>
</dbReference>
<dbReference type="InterPro" id="IPR001647">
    <property type="entry name" value="HTH_TetR"/>
</dbReference>
<dbReference type="GO" id="GO:0000976">
    <property type="term" value="F:transcription cis-regulatory region binding"/>
    <property type="evidence" value="ECO:0007669"/>
    <property type="project" value="TreeGrafter"/>
</dbReference>
<accession>A0A1Y0CD75</accession>
<keyword evidence="7" id="KW-1185">Reference proteome</keyword>
<dbReference type="Proteomes" id="UP000195331">
    <property type="component" value="Chromosome"/>
</dbReference>
<dbReference type="Gene3D" id="1.10.357.10">
    <property type="entry name" value="Tetracycline Repressor, domain 2"/>
    <property type="match status" value="1"/>
</dbReference>
<dbReference type="AlphaFoldDB" id="A0A1Y0CD75"/>
<dbReference type="InterPro" id="IPR041583">
    <property type="entry name" value="TetR_C_31"/>
</dbReference>
<dbReference type="PANTHER" id="PTHR30055">
    <property type="entry name" value="HTH-TYPE TRANSCRIPTIONAL REGULATOR RUTR"/>
    <property type="match status" value="1"/>
</dbReference>
<sequence length="195" mass="21529">MRVPADERKEQLISATVELMRREGVQSVTIRAIAKEANANLAAAHYCFSNKDELMDAAAEAWFKNLSRFSKDASIELGLRTAVEQVADGYWRALEEEPRSLLAEFELIFWATRNAAVSPLATKIYPAYEAELGRIFSSAAGNSGDECLIGFPALVRSFLMVYDGAAIQYLTDPTAADYRALFFMMVDALLVKAGV</sequence>
<protein>
    <submittedName>
        <fullName evidence="6">TetR family transcriptional regulator</fullName>
    </submittedName>
</protein>
<dbReference type="PANTHER" id="PTHR30055:SF234">
    <property type="entry name" value="HTH-TYPE TRANSCRIPTIONAL REGULATOR BETI"/>
    <property type="match status" value="1"/>
</dbReference>
<gene>
    <name evidence="6" type="ORF">BTO20_35990</name>
</gene>
<dbReference type="EMBL" id="CP020809">
    <property type="protein sequence ID" value="ART73229.1"/>
    <property type="molecule type" value="Genomic_DNA"/>
</dbReference>
<name>A0A1Y0CD75_9MYCO</name>
<evidence type="ECO:0000259" key="5">
    <source>
        <dbReference type="PROSITE" id="PS50977"/>
    </source>
</evidence>
<dbReference type="KEGG" id="mdx:BTO20_35990"/>
<dbReference type="OrthoDB" id="5242433at2"/>
<dbReference type="GO" id="GO:0003700">
    <property type="term" value="F:DNA-binding transcription factor activity"/>
    <property type="evidence" value="ECO:0007669"/>
    <property type="project" value="TreeGrafter"/>
</dbReference>
<feature type="domain" description="HTH tetR-type" evidence="5">
    <location>
        <begin position="6"/>
        <end position="66"/>
    </location>
</feature>
<dbReference type="SUPFAM" id="SSF46689">
    <property type="entry name" value="Homeodomain-like"/>
    <property type="match status" value="1"/>
</dbReference>
<dbReference type="InterPro" id="IPR009057">
    <property type="entry name" value="Homeodomain-like_sf"/>
</dbReference>